<keyword evidence="4" id="KW-1185">Reference proteome</keyword>
<keyword evidence="2" id="KW-0812">Transmembrane</keyword>
<keyword evidence="2" id="KW-1133">Transmembrane helix</keyword>
<dbReference type="EMBL" id="BSXT01000041">
    <property type="protein sequence ID" value="GMF15762.1"/>
    <property type="molecule type" value="Genomic_DNA"/>
</dbReference>
<feature type="region of interest" description="Disordered" evidence="1">
    <location>
        <begin position="42"/>
        <end position="71"/>
    </location>
</feature>
<dbReference type="Proteomes" id="UP001165121">
    <property type="component" value="Unassembled WGS sequence"/>
</dbReference>
<organism evidence="3 4">
    <name type="scientific">Phytophthora fragariaefolia</name>
    <dbReference type="NCBI Taxonomy" id="1490495"/>
    <lineage>
        <taxon>Eukaryota</taxon>
        <taxon>Sar</taxon>
        <taxon>Stramenopiles</taxon>
        <taxon>Oomycota</taxon>
        <taxon>Peronosporomycetes</taxon>
        <taxon>Peronosporales</taxon>
        <taxon>Peronosporaceae</taxon>
        <taxon>Phytophthora</taxon>
    </lineage>
</organism>
<evidence type="ECO:0000313" key="4">
    <source>
        <dbReference type="Proteomes" id="UP001165121"/>
    </source>
</evidence>
<evidence type="ECO:0000256" key="1">
    <source>
        <dbReference type="SAM" id="MobiDB-lite"/>
    </source>
</evidence>
<dbReference type="OrthoDB" id="10529294at2759"/>
<reference evidence="3" key="1">
    <citation type="submission" date="2023-04" db="EMBL/GenBank/DDBJ databases">
        <title>Phytophthora fragariaefolia NBRC 109709.</title>
        <authorList>
            <person name="Ichikawa N."/>
            <person name="Sato H."/>
            <person name="Tonouchi N."/>
        </authorList>
    </citation>
    <scope>NUCLEOTIDE SEQUENCE</scope>
    <source>
        <strain evidence="3">NBRC 109709</strain>
    </source>
</reference>
<keyword evidence="2" id="KW-0472">Membrane</keyword>
<comment type="caution">
    <text evidence="3">The sequence shown here is derived from an EMBL/GenBank/DDBJ whole genome shotgun (WGS) entry which is preliminary data.</text>
</comment>
<proteinExistence type="predicted"/>
<feature type="transmembrane region" description="Helical" evidence="2">
    <location>
        <begin position="86"/>
        <end position="110"/>
    </location>
</feature>
<evidence type="ECO:0000256" key="2">
    <source>
        <dbReference type="SAM" id="Phobius"/>
    </source>
</evidence>
<protein>
    <submittedName>
        <fullName evidence="3">Unnamed protein product</fullName>
    </submittedName>
</protein>
<name>A0A9W6WT56_9STRA</name>
<dbReference type="AlphaFoldDB" id="A0A9W6WT56"/>
<accession>A0A9W6WT56</accession>
<evidence type="ECO:0000313" key="3">
    <source>
        <dbReference type="EMBL" id="GMF15762.1"/>
    </source>
</evidence>
<gene>
    <name evidence="3" type="ORF">Pfra01_000055300</name>
</gene>
<sequence length="152" mass="15018">MANHIYSVRASLMPELIDSTSAGDSGRRFALVKGRTSALDGCTGNARSGDGGRLRPSGLDSGDGFDGSSERLPRNLMRGTRCPDDAAAATAAAGAASVAAAVIVVCAALLEPLGARASSSVKSGLPTSTLSSSCASTSTTVPATGLVTSTLT</sequence>